<reference evidence="3" key="1">
    <citation type="journal article" date="2022" name="Front. Microbiol.">
        <title>New perspectives on an old grouping: The genomic and phenotypic variability of Oxalobacter formigenes and the implications for calcium oxalate stone prevention.</title>
        <authorList>
            <person name="Chmiel J.A."/>
            <person name="Carr C."/>
            <person name="Stuivenberg G.A."/>
            <person name="Venema R."/>
            <person name="Chanyi R.M."/>
            <person name="Al K.F."/>
            <person name="Giguere D."/>
            <person name="Say H."/>
            <person name="Akouris P.P."/>
            <person name="Dominguez Romero S.A."/>
            <person name="Kwong A."/>
            <person name="Tai V."/>
            <person name="Koval S.F."/>
            <person name="Razvi H."/>
            <person name="Bjazevic J."/>
            <person name="Burton J.P."/>
        </authorList>
    </citation>
    <scope>NUCLEOTIDE SEQUENCE</scope>
    <source>
        <strain evidence="3">HOxNP-1</strain>
    </source>
</reference>
<dbReference type="Proteomes" id="UP001164819">
    <property type="component" value="Chromosome"/>
</dbReference>
<sequence>MLIDLLKKLAAFVSLLLFSAFSWAMSFESDIEFSFDNERYWGRFRYDGDKVRMDVKDLHGNEETVIMREDTNICWFVNRNMTYSEVAMKFGIAASTGIIGDHIDPGKVRRQLLGMEMLNGRAVNKYRVIIDSCGKPVEFIEWQCPGRPVPLRVASPEGNSVIEYRNVLFRAQEYFRFQLPEGLKKVRFDMPGKKSGQA</sequence>
<keyword evidence="1" id="KW-0732">Signal</keyword>
<feature type="signal peptide" evidence="1">
    <location>
        <begin position="1"/>
        <end position="24"/>
    </location>
</feature>
<evidence type="ECO:0000256" key="1">
    <source>
        <dbReference type="SAM" id="SignalP"/>
    </source>
</evidence>
<keyword evidence="4" id="KW-1185">Reference proteome</keyword>
<proteinExistence type="predicted"/>
<dbReference type="RefSeq" id="WP_269265719.1">
    <property type="nucleotide sequence ID" value="NZ_CP098248.1"/>
</dbReference>
<evidence type="ECO:0008006" key="5">
    <source>
        <dbReference type="Google" id="ProtNLM"/>
    </source>
</evidence>
<evidence type="ECO:0000313" key="3">
    <source>
        <dbReference type="EMBL" id="WAV98091.1"/>
    </source>
</evidence>
<feature type="chain" id="PRO_5044698163" description="DUF4412 domain-containing protein" evidence="1">
    <location>
        <begin position="25"/>
        <end position="198"/>
    </location>
</feature>
<gene>
    <name evidence="3" type="ORF">NB645_05015</name>
    <name evidence="2" type="ORF">NB646_06230</name>
</gene>
<dbReference type="EMBL" id="CP098248">
    <property type="protein sequence ID" value="WAV98091.1"/>
    <property type="molecule type" value="Genomic_DNA"/>
</dbReference>
<reference evidence="2" key="2">
    <citation type="journal article" date="2022" name="Front. Microbiol.">
        <title>New perspectives on an old grouping: The genomic and phenotypic variability of Oxalobacter formigenes and the implications for calcium oxalate stone prevention.</title>
        <authorList>
            <person name="Chmiel J.A."/>
            <person name="Carr C."/>
            <person name="Stuivenberg G.A."/>
            <person name="Venema R."/>
            <person name="Chanyi R.M."/>
            <person name="Al K.F."/>
            <person name="Giguere D."/>
            <person name="Say H."/>
            <person name="Akouris P.P."/>
            <person name="Dominguez Romero S.A."/>
            <person name="Kwong A."/>
            <person name="Tai V."/>
            <person name="Koval S.F."/>
            <person name="Razvi H."/>
            <person name="Bjazevic J."/>
            <person name="Burton J.P."/>
        </authorList>
    </citation>
    <scope>NUCLEOTIDE SEQUENCE</scope>
    <source>
        <strain evidence="2">OxK</strain>
    </source>
</reference>
<dbReference type="EMBL" id="CP098251">
    <property type="protein sequence ID" value="WAV90468.1"/>
    <property type="molecule type" value="Genomic_DNA"/>
</dbReference>
<dbReference type="AlphaFoldDB" id="A0A9E9LFY1"/>
<organism evidence="2">
    <name type="scientific">Oxalobacter aliiformigenes</name>
    <dbReference type="NCBI Taxonomy" id="2946593"/>
    <lineage>
        <taxon>Bacteria</taxon>
        <taxon>Pseudomonadati</taxon>
        <taxon>Pseudomonadota</taxon>
        <taxon>Betaproteobacteria</taxon>
        <taxon>Burkholderiales</taxon>
        <taxon>Oxalobacteraceae</taxon>
        <taxon>Oxalobacter</taxon>
    </lineage>
</organism>
<protein>
    <recommendedName>
        <fullName evidence="5">DUF4412 domain-containing protein</fullName>
    </recommendedName>
</protein>
<name>A0A9E9LFY1_9BURK</name>
<dbReference type="Proteomes" id="UP001164794">
    <property type="component" value="Chromosome"/>
</dbReference>
<accession>A0A9E9LFY1</accession>
<evidence type="ECO:0000313" key="2">
    <source>
        <dbReference type="EMBL" id="WAV90468.1"/>
    </source>
</evidence>
<evidence type="ECO:0000313" key="4">
    <source>
        <dbReference type="Proteomes" id="UP001164794"/>
    </source>
</evidence>